<keyword evidence="1" id="KW-0472">Membrane</keyword>
<dbReference type="EMBL" id="MT663535">
    <property type="protein sequence ID" value="QOI90367.1"/>
    <property type="molecule type" value="Genomic_DNA"/>
</dbReference>
<reference evidence="2" key="1">
    <citation type="submission" date="2020-06" db="EMBL/GenBank/DDBJ databases">
        <title>Lateral gene transfer of anion-conducting channel rhodopsins between green algae and giant viruses.</title>
        <authorList>
            <person name="Rozenberg A."/>
            <person name="Oppermann J."/>
            <person name="Wietek J."/>
            <person name="Fernandez Lahore R.G."/>
            <person name="Sandaa R.-A."/>
            <person name="Bratbak G."/>
            <person name="Hegemann P."/>
            <person name="Beja O."/>
        </authorList>
    </citation>
    <scope>NUCLEOTIDE SEQUENCE</scope>
    <source>
        <strain evidence="2">01B</strain>
    </source>
</reference>
<protein>
    <submittedName>
        <fullName evidence="2">Uncharacterized protein</fullName>
    </submittedName>
</protein>
<organism evidence="2">
    <name type="scientific">Pyramimonas orientalis virus</name>
    <name type="common">PoV01</name>
    <dbReference type="NCBI Taxonomy" id="455367"/>
    <lineage>
        <taxon>Viruses</taxon>
        <taxon>Varidnaviria</taxon>
        <taxon>Bamfordvirae</taxon>
        <taxon>Nucleocytoviricota</taxon>
        <taxon>Megaviricetes</taxon>
        <taxon>Imitervirales</taxon>
        <taxon>Allomimiviridae</taxon>
        <taxon>Heliosvirus</taxon>
        <taxon>Heliosvirus raunefjordenense</taxon>
    </lineage>
</organism>
<gene>
    <name evidence="2" type="ORF">HWQ62_00230</name>
</gene>
<accession>A0A7M3UNT4</accession>
<sequence>MYRTTSIIVIFCLIICIVYNLKNYDFDSFVEHKPKIALLVSGQTRTLNKVEDNINELIQTIENNNNVQVDVYLSLDVN</sequence>
<feature type="transmembrane region" description="Helical" evidence="1">
    <location>
        <begin position="6"/>
        <end position="24"/>
    </location>
</feature>
<keyword evidence="1" id="KW-0812">Transmembrane</keyword>
<organismHost>
    <name type="scientific">Pyramimonas plurioculata</name>
    <dbReference type="NCBI Taxonomy" id="36893"/>
</organismHost>
<evidence type="ECO:0000256" key="1">
    <source>
        <dbReference type="SAM" id="Phobius"/>
    </source>
</evidence>
<keyword evidence="1" id="KW-1133">Transmembrane helix</keyword>
<name>A0A7M3UNT4_POV01</name>
<proteinExistence type="predicted"/>
<evidence type="ECO:0000313" key="2">
    <source>
        <dbReference type="EMBL" id="QOI90367.1"/>
    </source>
</evidence>